<dbReference type="Proteomes" id="UP000193978">
    <property type="component" value="Chromosome"/>
</dbReference>
<dbReference type="EMBL" id="CP019948">
    <property type="protein sequence ID" value="ARN83665.1"/>
    <property type="molecule type" value="Genomic_DNA"/>
</dbReference>
<dbReference type="InterPro" id="IPR008972">
    <property type="entry name" value="Cupredoxin"/>
</dbReference>
<dbReference type="GO" id="GO:0005507">
    <property type="term" value="F:copper ion binding"/>
    <property type="evidence" value="ECO:0007669"/>
    <property type="project" value="InterPro"/>
</dbReference>
<dbReference type="STRING" id="655015.B1812_14280"/>
<dbReference type="Gene3D" id="2.60.40.420">
    <property type="entry name" value="Cupredoxins - blue copper proteins"/>
    <property type="match status" value="3"/>
</dbReference>
<dbReference type="InterPro" id="IPR002355">
    <property type="entry name" value="Cu_oxidase_Cu_BS"/>
</dbReference>
<dbReference type="OrthoDB" id="9757546at2"/>
<dbReference type="KEGG" id="mbry:B1812_14280"/>
<reference evidence="3 4" key="1">
    <citation type="submission" date="2017-02" db="EMBL/GenBank/DDBJ databases">
        <authorList>
            <person name="Peterson S.W."/>
        </authorList>
    </citation>
    <scope>NUCLEOTIDE SEQUENCE [LARGE SCALE GENOMIC DNA]</scope>
    <source>
        <strain evidence="3 4">S285</strain>
    </source>
</reference>
<keyword evidence="1" id="KW-0479">Metal-binding</keyword>
<dbReference type="PROSITE" id="PS00080">
    <property type="entry name" value="MULTICOPPER_OXIDASE2"/>
    <property type="match status" value="1"/>
</dbReference>
<gene>
    <name evidence="3" type="ORF">B1812_14280</name>
</gene>
<dbReference type="AlphaFoldDB" id="A0A1W6N1H8"/>
<evidence type="ECO:0000313" key="4">
    <source>
        <dbReference type="Proteomes" id="UP000193978"/>
    </source>
</evidence>
<keyword evidence="4" id="KW-1185">Reference proteome</keyword>
<name>A0A1W6N1H8_9HYPH</name>
<dbReference type="SUPFAM" id="SSF49503">
    <property type="entry name" value="Cupredoxins"/>
    <property type="match status" value="3"/>
</dbReference>
<evidence type="ECO:0000259" key="2">
    <source>
        <dbReference type="Pfam" id="PF07731"/>
    </source>
</evidence>
<organism evidence="3 4">
    <name type="scientific">Methylocystis bryophila</name>
    <dbReference type="NCBI Taxonomy" id="655015"/>
    <lineage>
        <taxon>Bacteria</taxon>
        <taxon>Pseudomonadati</taxon>
        <taxon>Pseudomonadota</taxon>
        <taxon>Alphaproteobacteria</taxon>
        <taxon>Hyphomicrobiales</taxon>
        <taxon>Methylocystaceae</taxon>
        <taxon>Methylocystis</taxon>
    </lineage>
</organism>
<evidence type="ECO:0000313" key="3">
    <source>
        <dbReference type="EMBL" id="ARN83665.1"/>
    </source>
</evidence>
<feature type="domain" description="Plastocyanin-like" evidence="2">
    <location>
        <begin position="547"/>
        <end position="670"/>
    </location>
</feature>
<accession>A0A1W6N1H8</accession>
<protein>
    <submittedName>
        <fullName evidence="3">Copper oxidase</fullName>
    </submittedName>
</protein>
<sequence length="683" mass="72684">MIARAKPIPGIVYTAPSGVALNPAGWVYEVCERAFAQGDVCPAGSATVADYGGVRLALQKGDVLKIRFVNHLPKLDPVKVTHSADMGGANLPLNPTNLHTHGLIVEPRAPTPQDPTFGDFVFVTAFNPANGQPVSQGLHDHGQMISGAIDYRIEIPNNHPSGLFWFHPHVHGLALNQVSSGLAGIITIGDVGDYARSDGVGAGFPGGHVRHLILKDLQVLAAGKIAFENGSANVADGEVLNQQDPDFCAQAPSPNELRQGSCPGVDLTADDGNNYSGGKWYFTINGVQYPKIRTASPDGEIWRLTNASGSLSYRLQLVDDATKQPLIMQLAAIDGVSVFLPQDTSMESVVHLAGAKFKVVRCPTNPPAIASQPVCVTELVMMPSSRAELWVTYRNALGQIVRPPKGASATLKMLGLTMGSGDMWPAVDLAKVLFEDSHNLFEAHAAINVAGDAYRAAQPGGVFASPTPYARPAPLPAGCKALPPGHRRRIFFGIEDLNNGDSFGLGYEEVDERGAPVPGTQLPVTRFDPMKPTICLPLGPGQTPVHETWELVQLSTENHNFHIHQTKFRSILMSAPASSPASNKPDPHVGFGLLEDNLPLGVAAPNASINDQVMNDQNGVCSVDQWRNGSCASPTVTLDIPFSQVGEFVYHCHILEHEDGGMMAKIKVVPSPDAGGPKFAGPK</sequence>
<evidence type="ECO:0000256" key="1">
    <source>
        <dbReference type="ARBA" id="ARBA00022723"/>
    </source>
</evidence>
<dbReference type="Pfam" id="PF07731">
    <property type="entry name" value="Cu-oxidase_2"/>
    <property type="match status" value="1"/>
</dbReference>
<dbReference type="InterPro" id="IPR011706">
    <property type="entry name" value="Cu-oxidase_C"/>
</dbReference>
<proteinExistence type="predicted"/>
<dbReference type="GO" id="GO:0016491">
    <property type="term" value="F:oxidoreductase activity"/>
    <property type="evidence" value="ECO:0007669"/>
    <property type="project" value="InterPro"/>
</dbReference>
<dbReference type="InterPro" id="IPR033138">
    <property type="entry name" value="Cu_oxidase_CS"/>
</dbReference>
<dbReference type="PROSITE" id="PS00079">
    <property type="entry name" value="MULTICOPPER_OXIDASE1"/>
    <property type="match status" value="1"/>
</dbReference>